<dbReference type="PRINTS" id="PR00305">
    <property type="entry name" value="1433ZETA"/>
</dbReference>
<keyword evidence="3" id="KW-0732">Signal</keyword>
<gene>
    <name evidence="5" type="ORF">IF1G_04298</name>
</gene>
<comment type="caution">
    <text evidence="5">The sequence shown here is derived from an EMBL/GenBank/DDBJ whole genome shotgun (WGS) entry which is preliminary data.</text>
</comment>
<evidence type="ECO:0000256" key="1">
    <source>
        <dbReference type="ARBA" id="ARBA00006141"/>
    </source>
</evidence>
<feature type="signal peptide" evidence="3">
    <location>
        <begin position="1"/>
        <end position="17"/>
    </location>
</feature>
<dbReference type="InterPro" id="IPR036815">
    <property type="entry name" value="14-3-3_dom_sf"/>
</dbReference>
<dbReference type="SUPFAM" id="SSF48445">
    <property type="entry name" value="14-3-3 protein"/>
    <property type="match status" value="1"/>
</dbReference>
<keyword evidence="6" id="KW-1185">Reference proteome</keyword>
<dbReference type="STRING" id="43265.A0A545W2U3"/>
<reference evidence="5 6" key="1">
    <citation type="journal article" date="2019" name="Appl. Microbiol. Biotechnol.">
        <title>Genome sequence of Isaria javanica and comparative genome analysis insights into family S53 peptidase evolution in fungal entomopathogens.</title>
        <authorList>
            <person name="Lin R."/>
            <person name="Zhang X."/>
            <person name="Xin B."/>
            <person name="Zou M."/>
            <person name="Gao Y."/>
            <person name="Qin F."/>
            <person name="Hu Q."/>
            <person name="Xie B."/>
            <person name="Cheng X."/>
        </authorList>
    </citation>
    <scope>NUCLEOTIDE SEQUENCE [LARGE SCALE GENOMIC DNA]</scope>
    <source>
        <strain evidence="5 6">IJ1G</strain>
    </source>
</reference>
<dbReference type="Gene3D" id="1.20.190.20">
    <property type="entry name" value="14-3-3 domain"/>
    <property type="match status" value="1"/>
</dbReference>
<organism evidence="5 6">
    <name type="scientific">Cordyceps javanica</name>
    <dbReference type="NCBI Taxonomy" id="43265"/>
    <lineage>
        <taxon>Eukaryota</taxon>
        <taxon>Fungi</taxon>
        <taxon>Dikarya</taxon>
        <taxon>Ascomycota</taxon>
        <taxon>Pezizomycotina</taxon>
        <taxon>Sordariomycetes</taxon>
        <taxon>Hypocreomycetidae</taxon>
        <taxon>Hypocreales</taxon>
        <taxon>Cordycipitaceae</taxon>
        <taxon>Cordyceps</taxon>
    </lineage>
</organism>
<dbReference type="InterPro" id="IPR000308">
    <property type="entry name" value="14-3-3"/>
</dbReference>
<evidence type="ECO:0000313" key="5">
    <source>
        <dbReference type="EMBL" id="TQV97058.1"/>
    </source>
</evidence>
<dbReference type="InterPro" id="IPR023410">
    <property type="entry name" value="14-3-3_domain"/>
</dbReference>
<keyword evidence="2" id="KW-0175">Coiled coil</keyword>
<dbReference type="Proteomes" id="UP000315783">
    <property type="component" value="Unassembled WGS sequence"/>
</dbReference>
<dbReference type="PANTHER" id="PTHR18860">
    <property type="entry name" value="14-3-3 PROTEIN"/>
    <property type="match status" value="1"/>
</dbReference>
<evidence type="ECO:0000256" key="3">
    <source>
        <dbReference type="SAM" id="SignalP"/>
    </source>
</evidence>
<dbReference type="EMBL" id="SPUK01000005">
    <property type="protein sequence ID" value="TQV97058.1"/>
    <property type="molecule type" value="Genomic_DNA"/>
</dbReference>
<proteinExistence type="inferred from homology"/>
<protein>
    <submittedName>
        <fullName evidence="5">14-3-3 protein domain-containing protein</fullName>
    </submittedName>
</protein>
<feature type="chain" id="PRO_5021983701" evidence="3">
    <location>
        <begin position="18"/>
        <end position="394"/>
    </location>
</feature>
<evidence type="ECO:0000313" key="6">
    <source>
        <dbReference type="Proteomes" id="UP000315783"/>
    </source>
</evidence>
<accession>A0A545W2U3</accession>
<dbReference type="OrthoDB" id="5054768at2759"/>
<comment type="similarity">
    <text evidence="1">Belongs to the 14-3-3 family.</text>
</comment>
<name>A0A545W2U3_9HYPO</name>
<sequence length="394" mass="44341">MLSLYLALLFLFPAAIAQEWLSDPQANLRPINITGLPYYFYRWTGSYYNGSTTIHIEPKEFEEDTDKDTRITQPIEVTYENSILAIVKSNGYVKDQNELTFSLRYWDKNLNITPIFDDADGPINSIRNIDSVDMNRYYKPSGTSPPYWQLDSTHGSGTSYSFSGQRNSTVLQSIRFNCSQCLSSAEFRGSIVNPPRRSAENPLNVTSFPFVSGQFNNRSASIRISGTFVGGDRPSANGPSDVHLGGPITISFLGELDELRSDLLLPSRNGTPIWNKTLGYTKQLKGDYNRYIAECTTEDKCTVRTEMASSAYGDAVKFAQDRLDAGNSCRMSIIVNAAVFYHDFMNMQTHAIELTESELRKAEETLSDSSDEDVKAIMGIFRANLQLWKDDRDH</sequence>
<evidence type="ECO:0000256" key="2">
    <source>
        <dbReference type="SAM" id="Coils"/>
    </source>
</evidence>
<feature type="coiled-coil region" evidence="2">
    <location>
        <begin position="345"/>
        <end position="372"/>
    </location>
</feature>
<dbReference type="Pfam" id="PF00244">
    <property type="entry name" value="14-3-3"/>
    <property type="match status" value="1"/>
</dbReference>
<feature type="domain" description="14-3-3" evidence="4">
    <location>
        <begin position="282"/>
        <end position="389"/>
    </location>
</feature>
<dbReference type="AlphaFoldDB" id="A0A545W2U3"/>
<evidence type="ECO:0000259" key="4">
    <source>
        <dbReference type="Pfam" id="PF00244"/>
    </source>
</evidence>